<evidence type="ECO:0000313" key="2">
    <source>
        <dbReference type="EMBL" id="MCG4691360.1"/>
    </source>
</evidence>
<dbReference type="GO" id="GO:0005960">
    <property type="term" value="C:glycine cleavage complex"/>
    <property type="evidence" value="ECO:0007669"/>
    <property type="project" value="TreeGrafter"/>
</dbReference>
<dbReference type="Gene3D" id="6.20.440.10">
    <property type="match status" value="1"/>
</dbReference>
<dbReference type="EMBL" id="JAKNGO010000235">
    <property type="protein sequence ID" value="MCG4691360.1"/>
    <property type="molecule type" value="Genomic_DNA"/>
</dbReference>
<feature type="non-terminal residue" evidence="2">
    <location>
        <position position="66"/>
    </location>
</feature>
<comment type="function">
    <text evidence="1">The glycine cleavage system catalyzes the degradation of glycine. The P protein binds the alpha-amino group of glycine through its pyridoxal phosphate cofactor; CO(2) is released and the remaining methylamine moiety is then transferred to the lipoamide cofactor of the H protein.</text>
</comment>
<dbReference type="InterPro" id="IPR020581">
    <property type="entry name" value="GDC_P"/>
</dbReference>
<dbReference type="GO" id="GO:0005829">
    <property type="term" value="C:cytosol"/>
    <property type="evidence" value="ECO:0007669"/>
    <property type="project" value="TreeGrafter"/>
</dbReference>
<dbReference type="AlphaFoldDB" id="A0AAW5BRC0"/>
<dbReference type="PANTHER" id="PTHR11773:SF1">
    <property type="entry name" value="GLYCINE DEHYDROGENASE (DECARBOXYLATING), MITOCHONDRIAL"/>
    <property type="match status" value="1"/>
</dbReference>
<reference evidence="2" key="1">
    <citation type="submission" date="2022-01" db="EMBL/GenBank/DDBJ databases">
        <title>Collection of gut derived symbiotic bacterial strains cultured from healthy donors.</title>
        <authorList>
            <person name="Lin H."/>
            <person name="Kohout C."/>
            <person name="Waligurski E."/>
            <person name="Pamer E.G."/>
        </authorList>
    </citation>
    <scope>NUCLEOTIDE SEQUENCE</scope>
    <source>
        <strain evidence="2">DFI.6.72</strain>
    </source>
</reference>
<protein>
    <submittedName>
        <fullName evidence="2">Aminomethyl-transferring glycine dehydrogenase subunit GcvPB</fullName>
        <ecNumber evidence="2">1.4.4.2</ecNumber>
    </submittedName>
</protein>
<proteinExistence type="predicted"/>
<dbReference type="InterPro" id="IPR015421">
    <property type="entry name" value="PyrdxlP-dep_Trfase_major"/>
</dbReference>
<dbReference type="InterPro" id="IPR015424">
    <property type="entry name" value="PyrdxlP-dep_Trfase"/>
</dbReference>
<dbReference type="Proteomes" id="UP001200843">
    <property type="component" value="Unassembled WGS sequence"/>
</dbReference>
<dbReference type="Gene3D" id="3.40.640.10">
    <property type="entry name" value="Type I PLP-dependent aspartate aminotransferase-like (Major domain)"/>
    <property type="match status" value="1"/>
</dbReference>
<name>A0AAW5BRC0_PHOVU</name>
<evidence type="ECO:0000313" key="3">
    <source>
        <dbReference type="Proteomes" id="UP001200843"/>
    </source>
</evidence>
<dbReference type="EC" id="1.4.4.2" evidence="2"/>
<dbReference type="GO" id="GO:0004375">
    <property type="term" value="F:glycine dehydrogenase (decarboxylating) activity"/>
    <property type="evidence" value="ECO:0007669"/>
    <property type="project" value="UniProtKB-EC"/>
</dbReference>
<dbReference type="GO" id="GO:0019464">
    <property type="term" value="P:glycine decarboxylation via glycine cleavage system"/>
    <property type="evidence" value="ECO:0007669"/>
    <property type="project" value="TreeGrafter"/>
</dbReference>
<organism evidence="2 3">
    <name type="scientific">Phocaeicola vulgatus</name>
    <name type="common">Bacteroides vulgatus</name>
    <dbReference type="NCBI Taxonomy" id="821"/>
    <lineage>
        <taxon>Bacteria</taxon>
        <taxon>Pseudomonadati</taxon>
        <taxon>Bacteroidota</taxon>
        <taxon>Bacteroidia</taxon>
        <taxon>Bacteroidales</taxon>
        <taxon>Bacteroidaceae</taxon>
        <taxon>Phocaeicola</taxon>
    </lineage>
</organism>
<gene>
    <name evidence="2" type="ORF">L0N01_22565</name>
</gene>
<dbReference type="GO" id="GO:0016594">
    <property type="term" value="F:glycine binding"/>
    <property type="evidence" value="ECO:0007669"/>
    <property type="project" value="TreeGrafter"/>
</dbReference>
<dbReference type="GO" id="GO:0030170">
    <property type="term" value="F:pyridoxal phosphate binding"/>
    <property type="evidence" value="ECO:0007669"/>
    <property type="project" value="TreeGrafter"/>
</dbReference>
<evidence type="ECO:0000256" key="1">
    <source>
        <dbReference type="ARBA" id="ARBA00003788"/>
    </source>
</evidence>
<comment type="caution">
    <text evidence="2">The sequence shown here is derived from an EMBL/GenBank/DDBJ whole genome shotgun (WGS) entry which is preliminary data.</text>
</comment>
<dbReference type="PANTHER" id="PTHR11773">
    <property type="entry name" value="GLYCINE DEHYDROGENASE, DECARBOXYLATING"/>
    <property type="match status" value="1"/>
</dbReference>
<sequence length="66" mass="7505">MVSEVDVVRHFTLLSNKNFGVDTGFYPLGSCTMKYNPKLNEDIASIEEFTNIHPYQNEKTVQGSLH</sequence>
<keyword evidence="2" id="KW-0560">Oxidoreductase</keyword>
<dbReference type="SUPFAM" id="SSF53383">
    <property type="entry name" value="PLP-dependent transferases"/>
    <property type="match status" value="1"/>
</dbReference>
<accession>A0AAW5BRC0</accession>